<dbReference type="AlphaFoldDB" id="A0A8I1A726"/>
<comment type="caution">
    <text evidence="1">The sequence shown here is derived from an EMBL/GenBank/DDBJ whole genome shotgun (WGS) entry which is preliminary data.</text>
</comment>
<gene>
    <name evidence="1" type="ORF">I8U20_01370</name>
</gene>
<name>A0A8I1A726_THEIN</name>
<protein>
    <submittedName>
        <fullName evidence="1">Uncharacterized protein</fullName>
    </submittedName>
</protein>
<sequence>MRSRYMIERVGELLEDKGYNVIDQEADEVIAWFQYLSDADLFLAVLEEQEKSGKEQEADLNR</sequence>
<dbReference type="EMBL" id="JAECVW010000001">
    <property type="protein sequence ID" value="MBH8593975.1"/>
    <property type="molecule type" value="Genomic_DNA"/>
</dbReference>
<dbReference type="RefSeq" id="WP_181730975.1">
    <property type="nucleotide sequence ID" value="NZ_JACEIR010000001.1"/>
</dbReference>
<evidence type="ECO:0000313" key="1">
    <source>
        <dbReference type="EMBL" id="MBH8593975.1"/>
    </source>
</evidence>
<keyword evidence="2" id="KW-1185">Reference proteome</keyword>
<organism evidence="1 2">
    <name type="scientific">Thermoactinomyces intermedius</name>
    <dbReference type="NCBI Taxonomy" id="2024"/>
    <lineage>
        <taxon>Bacteria</taxon>
        <taxon>Bacillati</taxon>
        <taxon>Bacillota</taxon>
        <taxon>Bacilli</taxon>
        <taxon>Bacillales</taxon>
        <taxon>Thermoactinomycetaceae</taxon>
        <taxon>Thermoactinomyces</taxon>
    </lineage>
</organism>
<reference evidence="1 2" key="1">
    <citation type="submission" date="2020-12" db="EMBL/GenBank/DDBJ databases">
        <title>WGS of Thermoactinomyces spp.</title>
        <authorList>
            <person name="Cheng K."/>
        </authorList>
    </citation>
    <scope>NUCLEOTIDE SEQUENCE [LARGE SCALE GENOMIC DNA]</scope>
    <source>
        <strain evidence="2">CICC 10671\DSM 43846</strain>
    </source>
</reference>
<proteinExistence type="predicted"/>
<accession>A0A8I1A726</accession>
<dbReference type="Proteomes" id="UP000633619">
    <property type="component" value="Unassembled WGS sequence"/>
</dbReference>
<evidence type="ECO:0000313" key="2">
    <source>
        <dbReference type="Proteomes" id="UP000633619"/>
    </source>
</evidence>